<dbReference type="Gene3D" id="3.40.395.10">
    <property type="entry name" value="Adenoviral Proteinase, Chain A"/>
    <property type="match status" value="1"/>
</dbReference>
<dbReference type="PANTHER" id="PTHR34718">
    <property type="entry name" value="PHD-TYPE DOMAIN-CONTAINING PROTEIN"/>
    <property type="match status" value="1"/>
</dbReference>
<protein>
    <recommendedName>
        <fullName evidence="2">Ubiquitin-like protease family profile domain-containing protein</fullName>
    </recommendedName>
</protein>
<reference evidence="1" key="1">
    <citation type="submission" date="2017-05" db="UniProtKB">
        <authorList>
            <consortium name="EnsemblMetazoa"/>
        </authorList>
    </citation>
    <scope>IDENTIFICATION</scope>
</reference>
<proteinExistence type="predicted"/>
<evidence type="ECO:0000313" key="1">
    <source>
        <dbReference type="EnsemblMetazoa" id="Aqu2.1.07042_001"/>
    </source>
</evidence>
<dbReference type="SUPFAM" id="SSF54001">
    <property type="entry name" value="Cysteine proteinases"/>
    <property type="match status" value="1"/>
</dbReference>
<dbReference type="PANTHER" id="PTHR34718:SF2">
    <property type="entry name" value="PHD-TYPE DOMAIN-CONTAINING PROTEIN"/>
    <property type="match status" value="1"/>
</dbReference>
<name>A0A1X7SY09_AMPQE</name>
<dbReference type="InterPro" id="IPR038765">
    <property type="entry name" value="Papain-like_cys_pep_sf"/>
</dbReference>
<organism evidence="1">
    <name type="scientific">Amphimedon queenslandica</name>
    <name type="common">Sponge</name>
    <dbReference type="NCBI Taxonomy" id="400682"/>
    <lineage>
        <taxon>Eukaryota</taxon>
        <taxon>Metazoa</taxon>
        <taxon>Porifera</taxon>
        <taxon>Demospongiae</taxon>
        <taxon>Heteroscleromorpha</taxon>
        <taxon>Haplosclerida</taxon>
        <taxon>Niphatidae</taxon>
        <taxon>Amphimedon</taxon>
    </lineage>
</organism>
<sequence>MTCAQRILQKQFPLFNGFYLTLKLSSMKPVTDGWIGNFLQICHCRSNHWITLSTIGCQHGEIRVYDSLYDEVDEDTIFLIKRLFNQDGLSIILPSVQKQNGVKDCGLFAIANATALLLTSDPSTTHLFNQAKLRDHLVHCLEANMFTHFPVV</sequence>
<dbReference type="InParanoid" id="A0A1X7SY09"/>
<evidence type="ECO:0008006" key="2">
    <source>
        <dbReference type="Google" id="ProtNLM"/>
    </source>
</evidence>
<accession>A0A1X7SY09</accession>
<dbReference type="AlphaFoldDB" id="A0A1X7SY09"/>
<dbReference type="EnsemblMetazoa" id="Aqu2.1.07042_001">
    <property type="protein sequence ID" value="Aqu2.1.07042_001"/>
    <property type="gene ID" value="Aqu2.1.07042"/>
</dbReference>